<feature type="transmembrane region" description="Helical" evidence="5">
    <location>
        <begin position="59"/>
        <end position="78"/>
    </location>
</feature>
<evidence type="ECO:0000313" key="7">
    <source>
        <dbReference type="Proteomes" id="UP001146120"/>
    </source>
</evidence>
<proteinExistence type="predicted"/>
<dbReference type="Proteomes" id="UP001146120">
    <property type="component" value="Unassembled WGS sequence"/>
</dbReference>
<dbReference type="SUPFAM" id="SSF50978">
    <property type="entry name" value="WD40 repeat-like"/>
    <property type="match status" value="1"/>
</dbReference>
<gene>
    <name evidence="6" type="ORF">N0F65_009643</name>
</gene>
<dbReference type="PROSITE" id="PS50082">
    <property type="entry name" value="WD_REPEATS_2"/>
    <property type="match status" value="1"/>
</dbReference>
<dbReference type="PANTHER" id="PTHR44675">
    <property type="entry name" value="PAK1 INTERACTING PROTEIN 1"/>
    <property type="match status" value="1"/>
</dbReference>
<accession>A0AAV2YK45</accession>
<organism evidence="6 7">
    <name type="scientific">Lagenidium giganteum</name>
    <dbReference type="NCBI Taxonomy" id="4803"/>
    <lineage>
        <taxon>Eukaryota</taxon>
        <taxon>Sar</taxon>
        <taxon>Stramenopiles</taxon>
        <taxon>Oomycota</taxon>
        <taxon>Peronosporomycetes</taxon>
        <taxon>Pythiales</taxon>
        <taxon>Pythiaceae</taxon>
    </lineage>
</organism>
<protein>
    <recommendedName>
        <fullName evidence="8">P21-activated protein kinase-interacting protein 1-like</fullName>
    </recommendedName>
</protein>
<dbReference type="InterPro" id="IPR036322">
    <property type="entry name" value="WD40_repeat_dom_sf"/>
</dbReference>
<keyword evidence="7" id="KW-1185">Reference proteome</keyword>
<name>A0AAV2YK45_9STRA</name>
<feature type="compositionally biased region" description="Basic residues" evidence="4">
    <location>
        <begin position="412"/>
        <end position="428"/>
    </location>
</feature>
<sequence length="428" mass="46684">MIRIVAGTYEGLLYGWQFPTNVEANAAVPPKIKLIFGYAAHIECIKSVALMAAKNGKTLVQFLIIVLTGAVYCMIYNVDKRVEVGNLMEQKGSITCLEFFGNTHMLSGSADNSICIWRTSDWNCLHILGGHKGEINSIAVHPSGKLAFSVARDRTLRMWNLVKGRIAYIRRLEKEASLVVMSQTGARYALVFGSDVSVFSANAELSASLEHKQRINAAVFANDDYVVCGGEDKHLYVWKVTGELVAKVTHADITARIRSIEVVYPRGKKSLPFIVLATSNGTVQIWDLAELTFDDSAPVEANASAMPVATTMLLSKARLTCLSVCMSNAIGEEAVEEETAAEQPKPKKKKKAAKPASAAATAAAPRVVVELDDDASKKNSQKHNDAASNAGKKSKNNKKRKGAPADSNQQKNKQHKAQKQQKQQKRKP</sequence>
<keyword evidence="1 3" id="KW-0853">WD repeat</keyword>
<evidence type="ECO:0008006" key="8">
    <source>
        <dbReference type="Google" id="ProtNLM"/>
    </source>
</evidence>
<keyword evidence="5" id="KW-0472">Membrane</keyword>
<dbReference type="InterPro" id="IPR001680">
    <property type="entry name" value="WD40_rpt"/>
</dbReference>
<feature type="region of interest" description="Disordered" evidence="4">
    <location>
        <begin position="335"/>
        <end position="428"/>
    </location>
</feature>
<dbReference type="InterPro" id="IPR019775">
    <property type="entry name" value="WD40_repeat_CS"/>
</dbReference>
<feature type="compositionally biased region" description="Basic residues" evidence="4">
    <location>
        <begin position="392"/>
        <end position="402"/>
    </location>
</feature>
<dbReference type="PANTHER" id="PTHR44675:SF1">
    <property type="entry name" value="P21-ACTIVATED PROTEIN KINASE-INTERACTING PROTEIN 1"/>
    <property type="match status" value="1"/>
</dbReference>
<evidence type="ECO:0000256" key="1">
    <source>
        <dbReference type="ARBA" id="ARBA00022574"/>
    </source>
</evidence>
<dbReference type="Gene3D" id="2.130.10.10">
    <property type="entry name" value="YVTN repeat-like/Quinoprotein amine dehydrogenase"/>
    <property type="match status" value="2"/>
</dbReference>
<comment type="caution">
    <text evidence="6">The sequence shown here is derived from an EMBL/GenBank/DDBJ whole genome shotgun (WGS) entry which is preliminary data.</text>
</comment>
<feature type="repeat" description="WD" evidence="3">
    <location>
        <begin position="128"/>
        <end position="169"/>
    </location>
</feature>
<dbReference type="InterPro" id="IPR051959">
    <property type="entry name" value="PAK1-Kinase_Regulator"/>
</dbReference>
<keyword evidence="5" id="KW-1133">Transmembrane helix</keyword>
<dbReference type="EMBL" id="DAKRPA010000296">
    <property type="protein sequence ID" value="DAZ93717.1"/>
    <property type="molecule type" value="Genomic_DNA"/>
</dbReference>
<dbReference type="InterPro" id="IPR015943">
    <property type="entry name" value="WD40/YVTN_repeat-like_dom_sf"/>
</dbReference>
<reference evidence="6" key="2">
    <citation type="journal article" date="2023" name="Microbiol Resour">
        <title>Decontamination and Annotation of the Draft Genome Sequence of the Oomycete Lagenidium giganteum ARSEF 373.</title>
        <authorList>
            <person name="Morgan W.R."/>
            <person name="Tartar A."/>
        </authorList>
    </citation>
    <scope>NUCLEOTIDE SEQUENCE</scope>
    <source>
        <strain evidence="6">ARSEF 373</strain>
    </source>
</reference>
<evidence type="ECO:0000313" key="6">
    <source>
        <dbReference type="EMBL" id="DAZ93717.1"/>
    </source>
</evidence>
<feature type="compositionally biased region" description="Low complexity" evidence="4">
    <location>
        <begin position="354"/>
        <end position="365"/>
    </location>
</feature>
<dbReference type="Pfam" id="PF00400">
    <property type="entry name" value="WD40"/>
    <property type="match status" value="3"/>
</dbReference>
<reference evidence="6" key="1">
    <citation type="submission" date="2022-11" db="EMBL/GenBank/DDBJ databases">
        <authorList>
            <person name="Morgan W.R."/>
            <person name="Tartar A."/>
        </authorList>
    </citation>
    <scope>NUCLEOTIDE SEQUENCE</scope>
    <source>
        <strain evidence="6">ARSEF 373</strain>
    </source>
</reference>
<dbReference type="SMART" id="SM00320">
    <property type="entry name" value="WD40"/>
    <property type="match status" value="4"/>
</dbReference>
<keyword evidence="5" id="KW-0812">Transmembrane</keyword>
<dbReference type="AlphaFoldDB" id="A0AAV2YK45"/>
<evidence type="ECO:0000256" key="5">
    <source>
        <dbReference type="SAM" id="Phobius"/>
    </source>
</evidence>
<evidence type="ECO:0000256" key="3">
    <source>
        <dbReference type="PROSITE-ProRule" id="PRU00221"/>
    </source>
</evidence>
<dbReference type="PROSITE" id="PS00678">
    <property type="entry name" value="WD_REPEATS_1"/>
    <property type="match status" value="1"/>
</dbReference>
<evidence type="ECO:0000256" key="2">
    <source>
        <dbReference type="ARBA" id="ARBA00022737"/>
    </source>
</evidence>
<feature type="compositionally biased region" description="Basic and acidic residues" evidence="4">
    <location>
        <begin position="374"/>
        <end position="385"/>
    </location>
</feature>
<evidence type="ECO:0000256" key="4">
    <source>
        <dbReference type="SAM" id="MobiDB-lite"/>
    </source>
</evidence>
<dbReference type="PROSITE" id="PS50294">
    <property type="entry name" value="WD_REPEATS_REGION"/>
    <property type="match status" value="1"/>
</dbReference>
<keyword evidence="2" id="KW-0677">Repeat</keyword>